<dbReference type="InterPro" id="IPR029055">
    <property type="entry name" value="Ntn_hydrolases_N"/>
</dbReference>
<dbReference type="Gene3D" id="3.40.50.620">
    <property type="entry name" value="HUPs"/>
    <property type="match status" value="1"/>
</dbReference>
<dbReference type="InterPro" id="IPR014729">
    <property type="entry name" value="Rossmann-like_a/b/a_fold"/>
</dbReference>
<organism evidence="1 2">
    <name type="scientific">Rhodanobacter caeni</name>
    <dbReference type="NCBI Taxonomy" id="657654"/>
    <lineage>
        <taxon>Bacteria</taxon>
        <taxon>Pseudomonadati</taxon>
        <taxon>Pseudomonadota</taxon>
        <taxon>Gammaproteobacteria</taxon>
        <taxon>Lysobacterales</taxon>
        <taxon>Rhodanobacteraceae</taxon>
        <taxon>Rhodanobacter</taxon>
    </lineage>
</organism>
<dbReference type="SUPFAM" id="SSF52402">
    <property type="entry name" value="Adenine nucleotide alpha hydrolases-like"/>
    <property type="match status" value="1"/>
</dbReference>
<dbReference type="EMBL" id="BAAAFO010000003">
    <property type="protein sequence ID" value="GAA0252424.1"/>
    <property type="molecule type" value="Genomic_DNA"/>
</dbReference>
<keyword evidence="2" id="KW-1185">Reference proteome</keyword>
<gene>
    <name evidence="1" type="ORF">GCM10009126_17200</name>
</gene>
<comment type="caution">
    <text evidence="1">The sequence shown here is derived from an EMBL/GenBank/DDBJ whole genome shotgun (WGS) entry which is preliminary data.</text>
</comment>
<dbReference type="Proteomes" id="UP001500657">
    <property type="component" value="Unassembled WGS sequence"/>
</dbReference>
<protein>
    <recommendedName>
        <fullName evidence="3">Asparagine synthetase domain-containing protein</fullName>
    </recommendedName>
</protein>
<reference evidence="1 2" key="1">
    <citation type="journal article" date="2019" name="Int. J. Syst. Evol. Microbiol.">
        <title>The Global Catalogue of Microorganisms (GCM) 10K type strain sequencing project: providing services to taxonomists for standard genome sequencing and annotation.</title>
        <authorList>
            <consortium name="The Broad Institute Genomics Platform"/>
            <consortium name="The Broad Institute Genome Sequencing Center for Infectious Disease"/>
            <person name="Wu L."/>
            <person name="Ma J."/>
        </authorList>
    </citation>
    <scope>NUCLEOTIDE SEQUENCE [LARGE SCALE GENOMIC DNA]</scope>
    <source>
        <strain evidence="1 2">JCM 16242</strain>
    </source>
</reference>
<name>A0ABN0UJH6_9GAMM</name>
<accession>A0ABN0UJH6</accession>
<proteinExistence type="predicted"/>
<sequence>MRNALFVAIEGADAKGVARAEASLQRQGFAEASSFNFNGDRLRTWTFPGQDQVAPIEVRTPTCFGVCVGPLWYRGVFGNAALKILLEECEAGGRPEEALLRGNFALFLYTTNQCLLLNDPMGFVRLHASADGCFFSTSWLAACAYLSRVEIDAGSAIEYVLLGAAHSRHSVARGVDLLPVGQAWDLKQRRMWARFPDGVVSDQPAFASLDEAVHAISSHLRVISTEVVSAFPNAVNAALSGGFDSRLIVAGLLAAGIQPRLFVYGDPDSADVAIAKIVAAATGLSLDAIDKRVLDRGRPECTTESLEQSALFFDGLPSDGIGDPGADRQTRLQQTADGSIALNGGGGEIYRNFFHLPDRDFSPLDIVRTFYRGFSTGVFREPDGLDKYEERLAASIRDIATHAGGDGKRLTRRQVELLYPFFRCHFWMGLNNSVGVRHGYYATPLVDLEAVSMALRVPLRWKNAGILQSRLITALHPLIAAQDSAYGFPFNVGPGWMARLAEWMTCARPVSLRPLINATRRKLRNVEVAPALLQRYRTILPGEWQMDPLLDLARLPDATALGRALAVEVVWRRLLQGGGQV</sequence>
<dbReference type="RefSeq" id="WP_343882253.1">
    <property type="nucleotide sequence ID" value="NZ_BAAAFO010000003.1"/>
</dbReference>
<dbReference type="SUPFAM" id="SSF56235">
    <property type="entry name" value="N-terminal nucleophile aminohydrolases (Ntn hydrolases)"/>
    <property type="match status" value="1"/>
</dbReference>
<evidence type="ECO:0000313" key="1">
    <source>
        <dbReference type="EMBL" id="GAA0252424.1"/>
    </source>
</evidence>
<evidence type="ECO:0000313" key="2">
    <source>
        <dbReference type="Proteomes" id="UP001500657"/>
    </source>
</evidence>
<evidence type="ECO:0008006" key="3">
    <source>
        <dbReference type="Google" id="ProtNLM"/>
    </source>
</evidence>